<keyword evidence="1" id="KW-0812">Transmembrane</keyword>
<name>A0A0B4CWH2_9MICO</name>
<reference evidence="2 3" key="1">
    <citation type="submission" date="2014-12" db="EMBL/GenBank/DDBJ databases">
        <title>Genome sequencing of Microbacterium hominis TPW29.</title>
        <authorList>
            <person name="Tan P.W."/>
            <person name="Chan K.-G."/>
        </authorList>
    </citation>
    <scope>NUCLEOTIDE SEQUENCE [LARGE SCALE GENOMIC DNA]</scope>
    <source>
        <strain evidence="2 3">TPW29</strain>
    </source>
</reference>
<evidence type="ECO:0000256" key="1">
    <source>
        <dbReference type="SAM" id="Phobius"/>
    </source>
</evidence>
<evidence type="ECO:0000313" key="3">
    <source>
        <dbReference type="Proteomes" id="UP000031202"/>
    </source>
</evidence>
<sequence length="170" mass="17613">MTPAEPEMSEVRTQAMRELLAERVRSEPAIRQRRVRRRLAIFGSLGALTVGLAATGAAVLLGAGPVTDTTIVHCLSSATRGPNGAYPGSSATIADGTGPGRVDDAIALCSQMWQQGILSGTLDPTAPTQTPGNTPVPPLQVCVMRDGTAAVVPSENRSVCQSLGLAPLER</sequence>
<comment type="caution">
    <text evidence="2">The sequence shown here is derived from an EMBL/GenBank/DDBJ whole genome shotgun (WGS) entry which is preliminary data.</text>
</comment>
<dbReference type="Proteomes" id="UP000031202">
    <property type="component" value="Unassembled WGS sequence"/>
</dbReference>
<accession>A0A0B4CWH2</accession>
<gene>
    <name evidence="2" type="ORF">RM52_12890</name>
</gene>
<organism evidence="2 3">
    <name type="scientific">Microbacterium hominis</name>
    <dbReference type="NCBI Taxonomy" id="162426"/>
    <lineage>
        <taxon>Bacteria</taxon>
        <taxon>Bacillati</taxon>
        <taxon>Actinomycetota</taxon>
        <taxon>Actinomycetes</taxon>
        <taxon>Micrococcales</taxon>
        <taxon>Microbacteriaceae</taxon>
        <taxon>Microbacterium</taxon>
    </lineage>
</organism>
<protein>
    <submittedName>
        <fullName evidence="2">Uncharacterized protein</fullName>
    </submittedName>
</protein>
<proteinExistence type="predicted"/>
<keyword evidence="1" id="KW-1133">Transmembrane helix</keyword>
<dbReference type="AlphaFoldDB" id="A0A0B4CWH2"/>
<evidence type="ECO:0000313" key="2">
    <source>
        <dbReference type="EMBL" id="KIC56435.1"/>
    </source>
</evidence>
<keyword evidence="1" id="KW-0472">Membrane</keyword>
<dbReference type="EMBL" id="JWSZ01000018">
    <property type="protein sequence ID" value="KIC56435.1"/>
    <property type="molecule type" value="Genomic_DNA"/>
</dbReference>
<feature type="transmembrane region" description="Helical" evidence="1">
    <location>
        <begin position="39"/>
        <end position="63"/>
    </location>
</feature>